<dbReference type="PANTHER" id="PTHR22935">
    <property type="entry name" value="PENICILLIN-BINDING PROTEIN"/>
    <property type="match status" value="1"/>
</dbReference>
<reference evidence="4" key="2">
    <citation type="submission" date="2023-01" db="EMBL/GenBank/DDBJ databases">
        <authorList>
            <person name="Petersen C."/>
        </authorList>
    </citation>
    <scope>NUCLEOTIDE SEQUENCE</scope>
    <source>
        <strain evidence="4">IBT 15450</strain>
    </source>
</reference>
<dbReference type="SUPFAM" id="SSF56601">
    <property type="entry name" value="beta-lactamase/transpeptidase-like"/>
    <property type="match status" value="1"/>
</dbReference>
<evidence type="ECO:0000256" key="1">
    <source>
        <dbReference type="SAM" id="SignalP"/>
    </source>
</evidence>
<reference evidence="4" key="1">
    <citation type="journal article" date="2023" name="IMA Fungus">
        <title>Comparative genomic study of the Penicillium genus elucidates a diverse pangenome and 15 lateral gene transfer events.</title>
        <authorList>
            <person name="Petersen C."/>
            <person name="Sorensen T."/>
            <person name="Nielsen M.R."/>
            <person name="Sondergaard T.E."/>
            <person name="Sorensen J.L."/>
            <person name="Fitzpatrick D.A."/>
            <person name="Frisvad J.C."/>
            <person name="Nielsen K.L."/>
        </authorList>
    </citation>
    <scope>NUCLEOTIDE SEQUENCE</scope>
    <source>
        <strain evidence="4">IBT 15450</strain>
    </source>
</reference>
<evidence type="ECO:0008006" key="6">
    <source>
        <dbReference type="Google" id="ProtNLM"/>
    </source>
</evidence>
<feature type="domain" description="Beta-lactamase-like ARB-00930-like C-terminal" evidence="3">
    <location>
        <begin position="438"/>
        <end position="584"/>
    </location>
</feature>
<dbReference type="AlphaFoldDB" id="A0AAD6I8T8"/>
<gene>
    <name evidence="4" type="ORF">N7460_009664</name>
</gene>
<dbReference type="Gene3D" id="3.40.710.10">
    <property type="entry name" value="DD-peptidase/beta-lactamase superfamily"/>
    <property type="match status" value="1"/>
</dbReference>
<sequence>MATSILRVVSFLLIISSVLCFTPCPLLGPAFPPFTLNTTDKRITAALTKLTQEFDTLINTTTGSHGDISPNTTFSITLFSSDNGNAEDEPFFWQYHHTSHALSQPTVGSQTADYDSIYRIGGLTEIFTVWSLLLAEDGGRIVNDPVTKYLPELLDGTGNQDAIEYVQWEDVTVGQIASHMSGIARDYCPSDVAIHTSPLDLGFPPHQAIHKPCCSDDTKCNSSDFIRYIADETPAAQAGVTPSYSNLAFQLLGYIVERQTGKPFSEILLQQILTPLNMTETTIFAPSSSSKGIIPVSKEASSWSAHHTSNEASKSLFSSPRDLSKAGKAILSSSLLPNPQTNTWLKPVSHTSNPANSLGAPWIIYSAGNYPNTSMVDIYTVLSNESPSESLYSSYLGLVPSFGVGFTILSADTVKSADLNAHADLIGDVVLGALMGVAAEQALGNFGGVYEYKGASVGAGLNSSIVVGVDELPGLHIREFISNGTDFRGTLAGILGVSLSADLSIRLYPVQLVERFGSGSRMAFKAVFQDMTELADAETPTCVSWLDLDKLRYEGRGLDEFVFELDSKGRAIGVEIPALQVTLEMR</sequence>
<comment type="caution">
    <text evidence="4">The sequence shown here is derived from an EMBL/GenBank/DDBJ whole genome shotgun (WGS) entry which is preliminary data.</text>
</comment>
<evidence type="ECO:0000259" key="3">
    <source>
        <dbReference type="Pfam" id="PF26335"/>
    </source>
</evidence>
<dbReference type="Pfam" id="PF26335">
    <property type="entry name" value="ARB_00930_C"/>
    <property type="match status" value="1"/>
</dbReference>
<name>A0AAD6I8T8_PENCN</name>
<dbReference type="InterPro" id="IPR012338">
    <property type="entry name" value="Beta-lactam/transpept-like"/>
</dbReference>
<protein>
    <recommendedName>
        <fullName evidence="6">Beta-lactamase-related domain-containing protein</fullName>
    </recommendedName>
</protein>
<proteinExistence type="predicted"/>
<evidence type="ECO:0000259" key="2">
    <source>
        <dbReference type="Pfam" id="PF00144"/>
    </source>
</evidence>
<feature type="signal peptide" evidence="1">
    <location>
        <begin position="1"/>
        <end position="20"/>
    </location>
</feature>
<dbReference type="InterPro" id="IPR001466">
    <property type="entry name" value="Beta-lactam-related"/>
</dbReference>
<dbReference type="PANTHER" id="PTHR22935:SF97">
    <property type="entry name" value="BETA-LACTAMASE-RELATED DOMAIN-CONTAINING PROTEIN"/>
    <property type="match status" value="1"/>
</dbReference>
<dbReference type="InterPro" id="IPR051478">
    <property type="entry name" value="Beta-lactamase-like_AB/R"/>
</dbReference>
<accession>A0AAD6I8T8</accession>
<evidence type="ECO:0000313" key="5">
    <source>
        <dbReference type="Proteomes" id="UP001219568"/>
    </source>
</evidence>
<dbReference type="Proteomes" id="UP001219568">
    <property type="component" value="Unassembled WGS sequence"/>
</dbReference>
<dbReference type="EMBL" id="JAQJZL010000010">
    <property type="protein sequence ID" value="KAJ6035489.1"/>
    <property type="molecule type" value="Genomic_DNA"/>
</dbReference>
<evidence type="ECO:0000313" key="4">
    <source>
        <dbReference type="EMBL" id="KAJ6035489.1"/>
    </source>
</evidence>
<feature type="domain" description="Beta-lactamase-related" evidence="2">
    <location>
        <begin position="111"/>
        <end position="428"/>
    </location>
</feature>
<organism evidence="4 5">
    <name type="scientific">Penicillium canescens</name>
    <dbReference type="NCBI Taxonomy" id="5083"/>
    <lineage>
        <taxon>Eukaryota</taxon>
        <taxon>Fungi</taxon>
        <taxon>Dikarya</taxon>
        <taxon>Ascomycota</taxon>
        <taxon>Pezizomycotina</taxon>
        <taxon>Eurotiomycetes</taxon>
        <taxon>Eurotiomycetidae</taxon>
        <taxon>Eurotiales</taxon>
        <taxon>Aspergillaceae</taxon>
        <taxon>Penicillium</taxon>
    </lineage>
</organism>
<feature type="chain" id="PRO_5041940726" description="Beta-lactamase-related domain-containing protein" evidence="1">
    <location>
        <begin position="21"/>
        <end position="586"/>
    </location>
</feature>
<dbReference type="InterPro" id="IPR058664">
    <property type="entry name" value="ARB_00930-like_C"/>
</dbReference>
<keyword evidence="5" id="KW-1185">Reference proteome</keyword>
<dbReference type="Pfam" id="PF00144">
    <property type="entry name" value="Beta-lactamase"/>
    <property type="match status" value="1"/>
</dbReference>
<keyword evidence="1" id="KW-0732">Signal</keyword>